<dbReference type="GeneID" id="60321825"/>
<evidence type="ECO:0000313" key="2">
    <source>
        <dbReference type="Proteomes" id="UP000503362"/>
    </source>
</evidence>
<gene>
    <name evidence="1" type="primary">82</name>
    <name evidence="1" type="ORF">SEA_EPONINE_82</name>
</gene>
<evidence type="ECO:0000313" key="1">
    <source>
        <dbReference type="EMBL" id="QIG61850.1"/>
    </source>
</evidence>
<accession>A0A6G6XST4</accession>
<proteinExistence type="predicted"/>
<reference evidence="1 2" key="1">
    <citation type="submission" date="2020-01" db="EMBL/GenBank/DDBJ databases">
        <authorList>
            <person name="Mansi R."/>
            <person name="Bartek K."/>
            <person name="Buck J.M."/>
            <person name="Mohammed H.T."/>
            <person name="Kenna M.A."/>
            <person name="Ware V.C."/>
            <person name="Garlena R.A."/>
            <person name="Russell D.A."/>
            <person name="Pope W.H."/>
            <person name="Jacobs-Sera D."/>
            <person name="Hatfull G.F."/>
        </authorList>
    </citation>
    <scope>NUCLEOTIDE SEQUENCE [LARGE SCALE GENOMIC DNA]</scope>
</reference>
<organism evidence="1 2">
    <name type="scientific">Mycobacterium phage Eponine</name>
    <dbReference type="NCBI Taxonomy" id="2708631"/>
    <lineage>
        <taxon>Viruses</taxon>
        <taxon>Duplodnaviria</taxon>
        <taxon>Heunggongvirae</taxon>
        <taxon>Uroviricota</taxon>
        <taxon>Caudoviricetes</taxon>
        <taxon>Weiservirinae</taxon>
        <taxon>Fionnbharthvirus</taxon>
        <taxon>Fionnbharthvirus eponine</taxon>
    </lineage>
</organism>
<protein>
    <submittedName>
        <fullName evidence="1">Uncharacterized protein</fullName>
    </submittedName>
</protein>
<dbReference type="KEGG" id="vg:60321825"/>
<dbReference type="EMBL" id="MN945904">
    <property type="protein sequence ID" value="QIG61850.1"/>
    <property type="molecule type" value="Genomic_DNA"/>
</dbReference>
<keyword evidence="2" id="KW-1185">Reference proteome</keyword>
<name>A0A6G6XST4_9CAUD</name>
<dbReference type="Proteomes" id="UP000503362">
    <property type="component" value="Segment"/>
</dbReference>
<sequence>MTLIRFLDGPLAGEVRDMPAPVGGWARVQQITSDPRDLLGEGAELQTRLVEYVVKRNPYGEPGVPHVGAVGEKVGEKVRVVLTTAKEALAHFGRDTIEHHAMTEFARACGEFGLVPSCVRKVFEGTRRDAMSTEWELVVPRDFGYDSVVFHVWEAVAAAPDGWRPDA</sequence>
<dbReference type="RefSeq" id="YP_009950422.1">
    <property type="nucleotide sequence ID" value="NC_051590.1"/>
</dbReference>